<evidence type="ECO:0000256" key="7">
    <source>
        <dbReference type="ARBA" id="ARBA00023136"/>
    </source>
</evidence>
<keyword evidence="6 8" id="KW-1133">Transmembrane helix</keyword>
<dbReference type="InterPro" id="IPR036259">
    <property type="entry name" value="MFS_trans_sf"/>
</dbReference>
<dbReference type="STRING" id="50990.A0A4Y7QJU9"/>
<feature type="transmembrane region" description="Helical" evidence="8">
    <location>
        <begin position="128"/>
        <end position="149"/>
    </location>
</feature>
<keyword evidence="4 8" id="KW-0812">Transmembrane</keyword>
<dbReference type="PANTHER" id="PTHR10981">
    <property type="entry name" value="BATTENIN"/>
    <property type="match status" value="1"/>
</dbReference>
<dbReference type="PRINTS" id="PR01315">
    <property type="entry name" value="BATTENIN"/>
</dbReference>
<dbReference type="EMBL" id="ML170158">
    <property type="protein sequence ID" value="TDL27947.1"/>
    <property type="molecule type" value="Genomic_DNA"/>
</dbReference>
<feature type="transmembrane region" description="Helical" evidence="8">
    <location>
        <begin position="216"/>
        <end position="237"/>
    </location>
</feature>
<dbReference type="OrthoDB" id="5965864at2759"/>
<dbReference type="SUPFAM" id="SSF103473">
    <property type="entry name" value="MFS general substrate transporter"/>
    <property type="match status" value="1"/>
</dbReference>
<feature type="transmembrane region" description="Helical" evidence="8">
    <location>
        <begin position="190"/>
        <end position="209"/>
    </location>
</feature>
<dbReference type="Gene3D" id="1.20.1250.20">
    <property type="entry name" value="MFS general substrate transporter like domains"/>
    <property type="match status" value="1"/>
</dbReference>
<feature type="transmembrane region" description="Helical" evidence="8">
    <location>
        <begin position="396"/>
        <end position="420"/>
    </location>
</feature>
<protein>
    <recommendedName>
        <fullName evidence="8">Protein BTN</fullName>
    </recommendedName>
</protein>
<keyword evidence="10" id="KW-1185">Reference proteome</keyword>
<evidence type="ECO:0000256" key="2">
    <source>
        <dbReference type="ARBA" id="ARBA00007467"/>
    </source>
</evidence>
<dbReference type="InterPro" id="IPR003492">
    <property type="entry name" value="Battenin_disease_Cln3"/>
</dbReference>
<evidence type="ECO:0000256" key="6">
    <source>
        <dbReference type="ARBA" id="ARBA00022989"/>
    </source>
</evidence>
<keyword evidence="7 8" id="KW-0472">Membrane</keyword>
<gene>
    <name evidence="9" type="ORF">BD410DRAFT_337119</name>
</gene>
<dbReference type="GO" id="GO:0012505">
    <property type="term" value="C:endomembrane system"/>
    <property type="evidence" value="ECO:0007669"/>
    <property type="project" value="UniProtKB-SubCell"/>
</dbReference>
<feature type="transmembrane region" description="Helical" evidence="8">
    <location>
        <begin position="64"/>
        <end position="90"/>
    </location>
</feature>
<proteinExistence type="inferred from homology"/>
<dbReference type="GO" id="GO:0005774">
    <property type="term" value="C:vacuolar membrane"/>
    <property type="evidence" value="ECO:0007669"/>
    <property type="project" value="UniProtKB-SubCell"/>
</dbReference>
<evidence type="ECO:0000256" key="1">
    <source>
        <dbReference type="ARBA" id="ARBA00004127"/>
    </source>
</evidence>
<dbReference type="GO" id="GO:0006865">
    <property type="term" value="P:amino acid transport"/>
    <property type="evidence" value="ECO:0007669"/>
    <property type="project" value="UniProtKB-KW"/>
</dbReference>
<sequence length="522" mass="57400">MPDYRTRVLPSEHIELVHPTSQQSQMNSAGDEHIGDADESMRSLLRPDDENQSVEMNQKDSRRLLLKLGLSFFLFGLINNVLYVIILSAALDLVPPSTPKGIIAFCNIAPALVAKVGWPYILKGRIRYVKRLIGCCLLSSFGMIVVAGFDSLQMRLLGISLASFSSGLGELTFLQLSTTYHPSSISGHSVGYFASGTGAAGLVGAFLWWEVRSLGVRIGVGMSSVMPFIIPLTYFFLLPKPPAFELASYPASYDDDDIGAPLTASYAPIPAEETESIEESPKHHVSLSASDKWRLVKPLLLKYMLPLFCVYMVHLYCLWTMFRSANRFNQFEYTINQGIAPTLIYPVPSREGHPILSLLIHSIRDYYPLWQLVYQTTVFLSRSSISLGLPPLPSRLLPLPAIVQFFILLALAIESGVGVIPADSEGLATALVFALISLEGICGGSAYVNVFYRINQERHSSPASEGEVEDPERRKQEKEFQIGSIGFADSLGILCASLLAVPTEIGLCRAQVGRGKMLCKEL</sequence>
<comment type="subcellular location">
    <subcellularLocation>
        <location evidence="1">Endomembrane system</location>
        <topology evidence="1">Multi-pass membrane protein</topology>
    </subcellularLocation>
    <subcellularLocation>
        <location evidence="8">Vacuole membrane</location>
        <topology evidence="8">Multi-pass membrane protein</topology>
    </subcellularLocation>
</comment>
<evidence type="ECO:0000313" key="9">
    <source>
        <dbReference type="EMBL" id="TDL27947.1"/>
    </source>
</evidence>
<organism evidence="9 10">
    <name type="scientific">Rickenella mellea</name>
    <dbReference type="NCBI Taxonomy" id="50990"/>
    <lineage>
        <taxon>Eukaryota</taxon>
        <taxon>Fungi</taxon>
        <taxon>Dikarya</taxon>
        <taxon>Basidiomycota</taxon>
        <taxon>Agaricomycotina</taxon>
        <taxon>Agaricomycetes</taxon>
        <taxon>Hymenochaetales</taxon>
        <taxon>Rickenellaceae</taxon>
        <taxon>Rickenella</taxon>
    </lineage>
</organism>
<name>A0A4Y7QJU9_9AGAM</name>
<keyword evidence="5" id="KW-0029">Amino-acid transport</keyword>
<accession>A0A4Y7QJU9</accession>
<keyword evidence="8" id="KW-0926">Vacuole</keyword>
<dbReference type="GO" id="GO:0051453">
    <property type="term" value="P:regulation of intracellular pH"/>
    <property type="evidence" value="ECO:0007669"/>
    <property type="project" value="TreeGrafter"/>
</dbReference>
<feature type="transmembrane region" description="Helical" evidence="8">
    <location>
        <begin position="303"/>
        <end position="322"/>
    </location>
</feature>
<evidence type="ECO:0000256" key="3">
    <source>
        <dbReference type="ARBA" id="ARBA00022448"/>
    </source>
</evidence>
<dbReference type="CDD" id="cd06174">
    <property type="entry name" value="MFS"/>
    <property type="match status" value="1"/>
</dbReference>
<evidence type="ECO:0000256" key="5">
    <source>
        <dbReference type="ARBA" id="ARBA00022970"/>
    </source>
</evidence>
<dbReference type="Proteomes" id="UP000294933">
    <property type="component" value="Unassembled WGS sequence"/>
</dbReference>
<feature type="transmembrane region" description="Helical" evidence="8">
    <location>
        <begin position="426"/>
        <end position="452"/>
    </location>
</feature>
<dbReference type="VEuPathDB" id="FungiDB:BD410DRAFT_337119"/>
<dbReference type="AlphaFoldDB" id="A0A4Y7QJU9"/>
<evidence type="ECO:0000256" key="8">
    <source>
        <dbReference type="RuleBase" id="RU361113"/>
    </source>
</evidence>
<reference evidence="9 10" key="1">
    <citation type="submission" date="2018-06" db="EMBL/GenBank/DDBJ databases">
        <title>A transcriptomic atlas of mushroom development highlights an independent origin of complex multicellularity.</title>
        <authorList>
            <consortium name="DOE Joint Genome Institute"/>
            <person name="Krizsan K."/>
            <person name="Almasi E."/>
            <person name="Merenyi Z."/>
            <person name="Sahu N."/>
            <person name="Viragh M."/>
            <person name="Koszo T."/>
            <person name="Mondo S."/>
            <person name="Kiss B."/>
            <person name="Balint B."/>
            <person name="Kues U."/>
            <person name="Barry K."/>
            <person name="Hegedus J.C."/>
            <person name="Henrissat B."/>
            <person name="Johnson J."/>
            <person name="Lipzen A."/>
            <person name="Ohm R."/>
            <person name="Nagy I."/>
            <person name="Pangilinan J."/>
            <person name="Yan J."/>
            <person name="Xiong Y."/>
            <person name="Grigoriev I.V."/>
            <person name="Hibbett D.S."/>
            <person name="Nagy L.G."/>
        </authorList>
    </citation>
    <scope>NUCLEOTIDE SEQUENCE [LARGE SCALE GENOMIC DNA]</scope>
    <source>
        <strain evidence="9 10">SZMC22713</strain>
    </source>
</reference>
<dbReference type="PANTHER" id="PTHR10981:SF0">
    <property type="entry name" value="BATTENIN"/>
    <property type="match status" value="1"/>
</dbReference>
<feature type="transmembrane region" description="Helical" evidence="8">
    <location>
        <begin position="102"/>
        <end position="121"/>
    </location>
</feature>
<evidence type="ECO:0000313" key="10">
    <source>
        <dbReference type="Proteomes" id="UP000294933"/>
    </source>
</evidence>
<evidence type="ECO:0000256" key="4">
    <source>
        <dbReference type="ARBA" id="ARBA00022692"/>
    </source>
</evidence>
<comment type="similarity">
    <text evidence="2 8">Belongs to the battenin family.</text>
</comment>
<keyword evidence="3" id="KW-0813">Transport</keyword>
<dbReference type="Pfam" id="PF02487">
    <property type="entry name" value="CLN3"/>
    <property type="match status" value="2"/>
</dbReference>